<evidence type="ECO:0000313" key="6">
    <source>
        <dbReference type="EMBL" id="KAI5439869.1"/>
    </source>
</evidence>
<dbReference type="SUPFAM" id="SSF52743">
    <property type="entry name" value="Subtilisin-like"/>
    <property type="match status" value="1"/>
</dbReference>
<evidence type="ECO:0000256" key="1">
    <source>
        <dbReference type="ARBA" id="ARBA00004613"/>
    </source>
</evidence>
<evidence type="ECO:0000256" key="3">
    <source>
        <dbReference type="ARBA" id="ARBA00022729"/>
    </source>
</evidence>
<evidence type="ECO:0000313" key="7">
    <source>
        <dbReference type="Proteomes" id="UP001058974"/>
    </source>
</evidence>
<dbReference type="GO" id="GO:0005576">
    <property type="term" value="C:extracellular region"/>
    <property type="evidence" value="ECO:0007669"/>
    <property type="project" value="UniProtKB-SubCell"/>
</dbReference>
<gene>
    <name evidence="6" type="ORF">KIW84_025285</name>
</gene>
<protein>
    <recommendedName>
        <fullName evidence="5">Peptidase S8/S53 domain-containing protein</fullName>
    </recommendedName>
</protein>
<proteinExistence type="inferred from homology"/>
<dbReference type="InterPro" id="IPR045051">
    <property type="entry name" value="SBT"/>
</dbReference>
<dbReference type="AlphaFoldDB" id="A0A9D5BDG8"/>
<dbReference type="PROSITE" id="PS51892">
    <property type="entry name" value="SUBTILASE"/>
    <property type="match status" value="1"/>
</dbReference>
<comment type="caution">
    <text evidence="6">The sequence shown here is derived from an EMBL/GenBank/DDBJ whole genome shotgun (WGS) entry which is preliminary data.</text>
</comment>
<name>A0A9D5BDG8_PEA</name>
<organism evidence="6 7">
    <name type="scientific">Pisum sativum</name>
    <name type="common">Garden pea</name>
    <name type="synonym">Lathyrus oleraceus</name>
    <dbReference type="NCBI Taxonomy" id="3888"/>
    <lineage>
        <taxon>Eukaryota</taxon>
        <taxon>Viridiplantae</taxon>
        <taxon>Streptophyta</taxon>
        <taxon>Embryophyta</taxon>
        <taxon>Tracheophyta</taxon>
        <taxon>Spermatophyta</taxon>
        <taxon>Magnoliopsida</taxon>
        <taxon>eudicotyledons</taxon>
        <taxon>Gunneridae</taxon>
        <taxon>Pentapetalae</taxon>
        <taxon>rosids</taxon>
        <taxon>fabids</taxon>
        <taxon>Fabales</taxon>
        <taxon>Fabaceae</taxon>
        <taxon>Papilionoideae</taxon>
        <taxon>50 kb inversion clade</taxon>
        <taxon>NPAAA clade</taxon>
        <taxon>Hologalegina</taxon>
        <taxon>IRL clade</taxon>
        <taxon>Fabeae</taxon>
        <taxon>Lathyrus</taxon>
    </lineage>
</organism>
<dbReference type="GO" id="GO:0004252">
    <property type="term" value="F:serine-type endopeptidase activity"/>
    <property type="evidence" value="ECO:0007669"/>
    <property type="project" value="InterPro"/>
</dbReference>
<dbReference type="InterPro" id="IPR036852">
    <property type="entry name" value="Peptidase_S8/S53_dom_sf"/>
</dbReference>
<dbReference type="PANTHER" id="PTHR10795">
    <property type="entry name" value="PROPROTEIN CONVERTASE SUBTILISIN/KEXIN"/>
    <property type="match status" value="1"/>
</dbReference>
<comment type="similarity">
    <text evidence="2 4">Belongs to the peptidase S8 family.</text>
</comment>
<dbReference type="InterPro" id="IPR000209">
    <property type="entry name" value="Peptidase_S8/S53_dom"/>
</dbReference>
<evidence type="ECO:0000256" key="4">
    <source>
        <dbReference type="PROSITE-ProRule" id="PRU01240"/>
    </source>
</evidence>
<evidence type="ECO:0000259" key="5">
    <source>
        <dbReference type="Pfam" id="PF00082"/>
    </source>
</evidence>
<dbReference type="GO" id="GO:0006508">
    <property type="term" value="P:proteolysis"/>
    <property type="evidence" value="ECO:0007669"/>
    <property type="project" value="InterPro"/>
</dbReference>
<comment type="subcellular location">
    <subcellularLocation>
        <location evidence="1">Secreted</location>
    </subcellularLocation>
</comment>
<dbReference type="Gramene" id="Psat02G0528500-T1">
    <property type="protein sequence ID" value="KAI5439869.1"/>
    <property type="gene ID" value="KIW84_025285"/>
</dbReference>
<dbReference type="EMBL" id="JAMSHJ010000002">
    <property type="protein sequence ID" value="KAI5439869.1"/>
    <property type="molecule type" value="Genomic_DNA"/>
</dbReference>
<keyword evidence="3" id="KW-0732">Signal</keyword>
<comment type="caution">
    <text evidence="4">Lacks conserved residue(s) required for the propagation of feature annotation.</text>
</comment>
<keyword evidence="7" id="KW-1185">Reference proteome</keyword>
<dbReference type="Gene3D" id="3.40.50.200">
    <property type="entry name" value="Peptidase S8/S53 domain"/>
    <property type="match status" value="2"/>
</dbReference>
<feature type="domain" description="Peptidase S8/S53" evidence="5">
    <location>
        <begin position="73"/>
        <end position="187"/>
    </location>
</feature>
<dbReference type="Pfam" id="PF00082">
    <property type="entry name" value="Peptidase_S8"/>
    <property type="match status" value="1"/>
</dbReference>
<dbReference type="Proteomes" id="UP001058974">
    <property type="component" value="Chromosome 2"/>
</dbReference>
<evidence type="ECO:0000256" key="2">
    <source>
        <dbReference type="ARBA" id="ARBA00011073"/>
    </source>
</evidence>
<sequence>MVSLFSSKSFGLQRKGGVLLPQCCLWIWPEDLREKHGVVSVRLKRKLSLHTTHTLTFLGLEQGQGLWSDGNLGKDIIIGVIDTRIDPFHPSFSGEGMPPPPAKWKFHCQFNGGTTCNNKLIGARNLVPTGMTPNAHIAIYKVCDAEIGCPESPILTAMDKAIEDGLDVLSLGFGSLPFFQDPIAVGAFVVIQKGIFVSCFTENSRPNYATLVNEAHCFLTIGAQNRNQSLCLPGYLKNINVRGKLVFCDMQGEAPSIVPGKKF</sequence>
<reference evidence="6 7" key="1">
    <citation type="journal article" date="2022" name="Nat. Genet.">
        <title>Improved pea reference genome and pan-genome highlight genomic features and evolutionary characteristics.</title>
        <authorList>
            <person name="Yang T."/>
            <person name="Liu R."/>
            <person name="Luo Y."/>
            <person name="Hu S."/>
            <person name="Wang D."/>
            <person name="Wang C."/>
            <person name="Pandey M.K."/>
            <person name="Ge S."/>
            <person name="Xu Q."/>
            <person name="Li N."/>
            <person name="Li G."/>
            <person name="Huang Y."/>
            <person name="Saxena R.K."/>
            <person name="Ji Y."/>
            <person name="Li M."/>
            <person name="Yan X."/>
            <person name="He Y."/>
            <person name="Liu Y."/>
            <person name="Wang X."/>
            <person name="Xiang C."/>
            <person name="Varshney R.K."/>
            <person name="Ding H."/>
            <person name="Gao S."/>
            <person name="Zong X."/>
        </authorList>
    </citation>
    <scope>NUCLEOTIDE SEQUENCE [LARGE SCALE GENOMIC DNA]</scope>
    <source>
        <strain evidence="6 7">cv. Zhongwan 6</strain>
    </source>
</reference>
<accession>A0A9D5BDG8</accession>